<protein>
    <submittedName>
        <fullName evidence="3">Chemotaxis response regulator protein-glutamate methyleSPTERase</fullName>
        <ecNumber evidence="3">3.1.1.61</ecNumber>
    </submittedName>
</protein>
<dbReference type="GO" id="GO:0000160">
    <property type="term" value="P:phosphorelay signal transduction system"/>
    <property type="evidence" value="ECO:0007669"/>
    <property type="project" value="InterPro"/>
</dbReference>
<keyword evidence="4" id="KW-1185">Reference proteome</keyword>
<dbReference type="InterPro" id="IPR050625">
    <property type="entry name" value="ParA/MinD_ATPase"/>
</dbReference>
<gene>
    <name evidence="3" type="primary">cheB_7</name>
    <name evidence="3" type="ORF">SPTER_47370</name>
</gene>
<evidence type="ECO:0000313" key="4">
    <source>
        <dbReference type="Proteomes" id="UP000320776"/>
    </source>
</evidence>
<dbReference type="PROSITE" id="PS50110">
    <property type="entry name" value="RESPONSE_REGULATORY"/>
    <property type="match status" value="1"/>
</dbReference>
<dbReference type="Gene3D" id="3.40.50.2300">
    <property type="match status" value="1"/>
</dbReference>
<organism evidence="3 4">
    <name type="scientific">Sporomusa termitida</name>
    <dbReference type="NCBI Taxonomy" id="2377"/>
    <lineage>
        <taxon>Bacteria</taxon>
        <taxon>Bacillati</taxon>
        <taxon>Bacillota</taxon>
        <taxon>Negativicutes</taxon>
        <taxon>Selenomonadales</taxon>
        <taxon>Sporomusaceae</taxon>
        <taxon>Sporomusa</taxon>
    </lineage>
</organism>
<dbReference type="InterPro" id="IPR027417">
    <property type="entry name" value="P-loop_NTPase"/>
</dbReference>
<name>A0A517E0X6_9FIRM</name>
<dbReference type="Gene3D" id="3.40.50.300">
    <property type="entry name" value="P-loop containing nucleotide triphosphate hydrolases"/>
    <property type="match status" value="1"/>
</dbReference>
<dbReference type="GO" id="GO:0051782">
    <property type="term" value="P:negative regulation of cell division"/>
    <property type="evidence" value="ECO:0007669"/>
    <property type="project" value="TreeGrafter"/>
</dbReference>
<evidence type="ECO:0000256" key="1">
    <source>
        <dbReference type="PROSITE-ProRule" id="PRU00169"/>
    </source>
</evidence>
<feature type="domain" description="Response regulatory" evidence="2">
    <location>
        <begin position="6"/>
        <end position="122"/>
    </location>
</feature>
<dbReference type="SUPFAM" id="SSF52540">
    <property type="entry name" value="P-loop containing nucleoside triphosphate hydrolases"/>
    <property type="match status" value="1"/>
</dbReference>
<dbReference type="SMART" id="SM00448">
    <property type="entry name" value="REC"/>
    <property type="match status" value="1"/>
</dbReference>
<dbReference type="InterPro" id="IPR002586">
    <property type="entry name" value="CobQ/CobB/MinD/ParA_Nub-bd_dom"/>
</dbReference>
<dbReference type="CDD" id="cd17536">
    <property type="entry name" value="REC_YesN-like"/>
    <property type="match status" value="1"/>
</dbReference>
<dbReference type="KEGG" id="sted:SPTER_47370"/>
<dbReference type="Pfam" id="PF00072">
    <property type="entry name" value="Response_reg"/>
    <property type="match status" value="1"/>
</dbReference>
<dbReference type="EC" id="3.1.1.61" evidence="3"/>
<dbReference type="SUPFAM" id="SSF52172">
    <property type="entry name" value="CheY-like"/>
    <property type="match status" value="1"/>
</dbReference>
<dbReference type="EMBL" id="CP036259">
    <property type="protein sequence ID" value="QDR83255.1"/>
    <property type="molecule type" value="Genomic_DNA"/>
</dbReference>
<dbReference type="GO" id="GO:0009898">
    <property type="term" value="C:cytoplasmic side of plasma membrane"/>
    <property type="evidence" value="ECO:0007669"/>
    <property type="project" value="TreeGrafter"/>
</dbReference>
<dbReference type="OrthoDB" id="9794577at2"/>
<dbReference type="PANTHER" id="PTHR43384:SF13">
    <property type="entry name" value="SLR0110 PROTEIN"/>
    <property type="match status" value="1"/>
</dbReference>
<dbReference type="AlphaFoldDB" id="A0A517E0X6"/>
<reference evidence="3 4" key="1">
    <citation type="submission" date="2019-02" db="EMBL/GenBank/DDBJ databases">
        <title>Closed genome of Sporomusa termitida DSM 4440.</title>
        <authorList>
            <person name="Poehlein A."/>
            <person name="Daniel R."/>
        </authorList>
    </citation>
    <scope>NUCLEOTIDE SEQUENCE [LARGE SCALE GENOMIC DNA]</scope>
    <source>
        <strain evidence="3 4">DSM 4440</strain>
    </source>
</reference>
<feature type="modified residue" description="4-aspartylphosphate" evidence="1">
    <location>
        <position position="57"/>
    </location>
</feature>
<dbReference type="Proteomes" id="UP000320776">
    <property type="component" value="Chromosome"/>
</dbReference>
<keyword evidence="1" id="KW-0597">Phosphoprotein</keyword>
<accession>A0A517E0X6</accession>
<proteinExistence type="predicted"/>
<dbReference type="GO" id="GO:0005829">
    <property type="term" value="C:cytosol"/>
    <property type="evidence" value="ECO:0007669"/>
    <property type="project" value="TreeGrafter"/>
</dbReference>
<dbReference type="RefSeq" id="WP_144352559.1">
    <property type="nucleotide sequence ID" value="NZ_CP036259.1"/>
</dbReference>
<sequence>MVKKIKVLIADDSAATRENICKLIAFDSELVIIGQAESGLEAVVKAKELQPDIILMDINMPGMDGITATARITDEVPDSSIIMMSVQGEQEYQRRAMTAGAKNYLIKPFSGEELLQVIKQSLKNRKPGSVITPDWKRQGKLITVFSAKGGTGKTTIAANLAVALAAKTGLETGIVDVDLQFGDVAVLLNLMPRVTIADLVRDAAPLAKETLDNYLVPFNPAVKVLAAPLRPEQAAMITNRHLAAILNIMRANFEYTVIDTASVFSEAMLTVLAASDIILVVAALDLPTIKNVKLCLEMLESLGYGDDKIKVVLNKTTIDSGMETGEVEESLGYKFAVTVPGDEHVVVSSVNRGVPFVSSHPETPVARGIKELVCLITGNDREQPSGQPGLGVVERVKRLFG</sequence>
<evidence type="ECO:0000259" key="2">
    <source>
        <dbReference type="PROSITE" id="PS50110"/>
    </source>
</evidence>
<evidence type="ECO:0000313" key="3">
    <source>
        <dbReference type="EMBL" id="QDR83255.1"/>
    </source>
</evidence>
<dbReference type="InterPro" id="IPR011006">
    <property type="entry name" value="CheY-like_superfamily"/>
</dbReference>
<dbReference type="GO" id="GO:0008984">
    <property type="term" value="F:protein-glutamate methylesterase activity"/>
    <property type="evidence" value="ECO:0007669"/>
    <property type="project" value="UniProtKB-EC"/>
</dbReference>
<dbReference type="Pfam" id="PF01656">
    <property type="entry name" value="CbiA"/>
    <property type="match status" value="1"/>
</dbReference>
<dbReference type="InterPro" id="IPR001789">
    <property type="entry name" value="Sig_transdc_resp-reg_receiver"/>
</dbReference>
<dbReference type="GO" id="GO:0016887">
    <property type="term" value="F:ATP hydrolysis activity"/>
    <property type="evidence" value="ECO:0007669"/>
    <property type="project" value="TreeGrafter"/>
</dbReference>
<keyword evidence="3" id="KW-0378">Hydrolase</keyword>
<dbReference type="PANTHER" id="PTHR43384">
    <property type="entry name" value="SEPTUM SITE-DETERMINING PROTEIN MIND HOMOLOG, CHLOROPLASTIC-RELATED"/>
    <property type="match status" value="1"/>
</dbReference>
<dbReference type="GO" id="GO:0005524">
    <property type="term" value="F:ATP binding"/>
    <property type="evidence" value="ECO:0007669"/>
    <property type="project" value="TreeGrafter"/>
</dbReference>